<feature type="region of interest" description="Disordered" evidence="1">
    <location>
        <begin position="1"/>
        <end position="32"/>
    </location>
</feature>
<dbReference type="EMBL" id="JBAWTH010000018">
    <property type="protein sequence ID" value="KAL2287933.1"/>
    <property type="molecule type" value="Genomic_DNA"/>
</dbReference>
<reference evidence="2 3" key="1">
    <citation type="submission" date="2024-03" db="EMBL/GenBank/DDBJ databases">
        <title>A high-quality draft genome sequence of Diaporthe vaccinii, a causative agent of upright dieback and viscid rot disease in cranberry plants.</title>
        <authorList>
            <person name="Sarrasin M."/>
            <person name="Lang B.F."/>
            <person name="Burger G."/>
        </authorList>
    </citation>
    <scope>NUCLEOTIDE SEQUENCE [LARGE SCALE GENOMIC DNA]</scope>
    <source>
        <strain evidence="2 3">IS7</strain>
    </source>
</reference>
<evidence type="ECO:0000256" key="1">
    <source>
        <dbReference type="SAM" id="MobiDB-lite"/>
    </source>
</evidence>
<comment type="caution">
    <text evidence="2">The sequence shown here is derived from an EMBL/GenBank/DDBJ whole genome shotgun (WGS) entry which is preliminary data.</text>
</comment>
<gene>
    <name evidence="2" type="ORF">FJTKL_04705</name>
</gene>
<sequence>MEPASQSCISTFMTRSPPPRRRPPTKPTPQIFHHERLDPGIVRCTTSFVFEIFSSLTEISIPLLVDNITHSLACPFVVRRPGYVEFVSFQTAH</sequence>
<name>A0ABR4EZQ8_9PEZI</name>
<evidence type="ECO:0000313" key="2">
    <source>
        <dbReference type="EMBL" id="KAL2287933.1"/>
    </source>
</evidence>
<proteinExistence type="predicted"/>
<accession>A0ABR4EZQ8</accession>
<dbReference type="Proteomes" id="UP001600888">
    <property type="component" value="Unassembled WGS sequence"/>
</dbReference>
<evidence type="ECO:0000313" key="3">
    <source>
        <dbReference type="Proteomes" id="UP001600888"/>
    </source>
</evidence>
<feature type="compositionally biased region" description="Polar residues" evidence="1">
    <location>
        <begin position="1"/>
        <end position="13"/>
    </location>
</feature>
<protein>
    <submittedName>
        <fullName evidence="2">Uncharacterized protein</fullName>
    </submittedName>
</protein>
<organism evidence="2 3">
    <name type="scientific">Diaporthe vaccinii</name>
    <dbReference type="NCBI Taxonomy" id="105482"/>
    <lineage>
        <taxon>Eukaryota</taxon>
        <taxon>Fungi</taxon>
        <taxon>Dikarya</taxon>
        <taxon>Ascomycota</taxon>
        <taxon>Pezizomycotina</taxon>
        <taxon>Sordariomycetes</taxon>
        <taxon>Sordariomycetidae</taxon>
        <taxon>Diaporthales</taxon>
        <taxon>Diaporthaceae</taxon>
        <taxon>Diaporthe</taxon>
        <taxon>Diaporthe eres species complex</taxon>
    </lineage>
</organism>
<keyword evidence="3" id="KW-1185">Reference proteome</keyword>